<dbReference type="Pfam" id="PF00275">
    <property type="entry name" value="EPSP_synthase"/>
    <property type="match status" value="1"/>
</dbReference>
<evidence type="ECO:0000256" key="6">
    <source>
        <dbReference type="ARBA" id="ARBA00022960"/>
    </source>
</evidence>
<keyword evidence="3 12" id="KW-0963">Cytoplasm</keyword>
<evidence type="ECO:0000256" key="5">
    <source>
        <dbReference type="ARBA" id="ARBA00022679"/>
    </source>
</evidence>
<feature type="binding site" evidence="12">
    <location>
        <position position="315"/>
    </location>
    <ligand>
        <name>UDP-N-acetyl-alpha-D-glucosamine</name>
        <dbReference type="ChEBI" id="CHEBI:57705"/>
    </ligand>
</feature>
<evidence type="ECO:0000256" key="12">
    <source>
        <dbReference type="HAMAP-Rule" id="MF_00111"/>
    </source>
</evidence>
<keyword evidence="7 12" id="KW-0573">Peptidoglycan synthesis</keyword>
<keyword evidence="9 12" id="KW-0961">Cell wall biogenesis/degradation</keyword>
<protein>
    <recommendedName>
        <fullName evidence="12">UDP-N-acetylglucosamine 1-carboxyvinyltransferase</fullName>
        <ecNumber evidence="12">2.5.1.7</ecNumber>
    </recommendedName>
    <alternativeName>
        <fullName evidence="12">Enoylpyruvate transferase</fullName>
    </alternativeName>
    <alternativeName>
        <fullName evidence="12">UDP-N-acetylglucosamine enolpyruvyl transferase</fullName>
        <shortName evidence="12">EPT</shortName>
    </alternativeName>
</protein>
<feature type="binding site" evidence="12">
    <location>
        <begin position="131"/>
        <end position="135"/>
    </location>
    <ligand>
        <name>UDP-N-acetyl-alpha-D-glucosamine</name>
        <dbReference type="ChEBI" id="CHEBI:57705"/>
    </ligand>
</feature>
<evidence type="ECO:0000256" key="3">
    <source>
        <dbReference type="ARBA" id="ARBA00022490"/>
    </source>
</evidence>
<dbReference type="Proteomes" id="UP000094172">
    <property type="component" value="Unassembled WGS sequence"/>
</dbReference>
<dbReference type="EMBL" id="LPWE01000001">
    <property type="protein sequence ID" value="ODR97483.1"/>
    <property type="molecule type" value="Genomic_DNA"/>
</dbReference>
<comment type="caution">
    <text evidence="14">The sequence shown here is derived from an EMBL/GenBank/DDBJ whole genome shotgun (WGS) entry which is preliminary data.</text>
</comment>
<organism evidence="14 15">
    <name type="scientific">Methyloceanibacter stevinii</name>
    <dbReference type="NCBI Taxonomy" id="1774970"/>
    <lineage>
        <taxon>Bacteria</taxon>
        <taxon>Pseudomonadati</taxon>
        <taxon>Pseudomonadota</taxon>
        <taxon>Alphaproteobacteria</taxon>
        <taxon>Hyphomicrobiales</taxon>
        <taxon>Hyphomicrobiaceae</taxon>
        <taxon>Methyloceanibacter</taxon>
    </lineage>
</organism>
<dbReference type="InterPro" id="IPR013792">
    <property type="entry name" value="RNA3'P_cycl/enolpyr_Trfase_a/b"/>
</dbReference>
<accession>A0A1E3VVC6</accession>
<dbReference type="NCBIfam" id="TIGR01072">
    <property type="entry name" value="murA"/>
    <property type="match status" value="1"/>
</dbReference>
<dbReference type="GO" id="GO:0009252">
    <property type="term" value="P:peptidoglycan biosynthetic process"/>
    <property type="evidence" value="ECO:0007669"/>
    <property type="project" value="UniProtKB-UniRule"/>
</dbReference>
<dbReference type="GO" id="GO:0008360">
    <property type="term" value="P:regulation of cell shape"/>
    <property type="evidence" value="ECO:0007669"/>
    <property type="project" value="UniProtKB-KW"/>
</dbReference>
<evidence type="ECO:0000256" key="1">
    <source>
        <dbReference type="ARBA" id="ARBA00004496"/>
    </source>
</evidence>
<dbReference type="GO" id="GO:0008760">
    <property type="term" value="F:UDP-N-acetylglucosamine 1-carboxyvinyltransferase activity"/>
    <property type="evidence" value="ECO:0007669"/>
    <property type="project" value="UniProtKB-UniRule"/>
</dbReference>
<dbReference type="Gene3D" id="3.65.10.10">
    <property type="entry name" value="Enolpyruvate transferase domain"/>
    <property type="match status" value="2"/>
</dbReference>
<dbReference type="PANTHER" id="PTHR43783:SF1">
    <property type="entry name" value="UDP-N-ACETYLGLUCOSAMINE 1-CARBOXYVINYLTRANSFERASE"/>
    <property type="match status" value="1"/>
</dbReference>
<feature type="active site" description="Proton donor" evidence="12">
    <location>
        <position position="126"/>
    </location>
</feature>
<dbReference type="GO" id="GO:0071555">
    <property type="term" value="P:cell wall organization"/>
    <property type="evidence" value="ECO:0007669"/>
    <property type="project" value="UniProtKB-KW"/>
</dbReference>
<evidence type="ECO:0000256" key="2">
    <source>
        <dbReference type="ARBA" id="ARBA00004752"/>
    </source>
</evidence>
<comment type="catalytic activity">
    <reaction evidence="11 12">
        <text>phosphoenolpyruvate + UDP-N-acetyl-alpha-D-glucosamine = UDP-N-acetyl-3-O-(1-carboxyvinyl)-alpha-D-glucosamine + phosphate</text>
        <dbReference type="Rhea" id="RHEA:18681"/>
        <dbReference type="ChEBI" id="CHEBI:43474"/>
        <dbReference type="ChEBI" id="CHEBI:57705"/>
        <dbReference type="ChEBI" id="CHEBI:58702"/>
        <dbReference type="ChEBI" id="CHEBI:68483"/>
        <dbReference type="EC" id="2.5.1.7"/>
    </reaction>
</comment>
<sequence>MDRIRIVGGERLTGTIRISGAKNAALPLMIASLLTDETLTLHGMPRLADVALLARILGNHGVDVTIAGKRAGQDSNDGQTYKLTAAEIVDTTAPYEMVARMRASFWVLAPILARCGEAKVSLPGGCAIGTRPVDLHLVALEALGADIELDAGYVIAKRPRALKGARIHLEKVSVGATHNALMAAVLAEGDTEIVNAAREPEVGDLAACLVAMGAKIEGIGTSTLQIQGVPSLHGAAHRVLPDRIETGTYAMAAAITGGDIFLEGARAELLQEALVALRSTGVEVYEEEGGLRVSRTGSLEAVSVETQPFPGFPTDLQAQLMALMCTAKGVSEVRETIFENRFMHVQELARLGARIDLRGDTALVHGVSGLRGAPVMATDLRASVSLIIAGLAAQGETTIGRVYHLDRGFDRLEEKLRKCGAQIDRIAG</sequence>
<reference evidence="14 15" key="1">
    <citation type="journal article" date="2016" name="Environ. Microbiol.">
        <title>New Methyloceanibacter diversity from North Sea sediments includes methanotroph containing solely the soluble methane monooxygenase.</title>
        <authorList>
            <person name="Vekeman B."/>
            <person name="Kerckhof F.M."/>
            <person name="Cremers G."/>
            <person name="de Vos P."/>
            <person name="Vandamme P."/>
            <person name="Boon N."/>
            <person name="Op den Camp H.J."/>
            <person name="Heylen K."/>
        </authorList>
    </citation>
    <scope>NUCLEOTIDE SEQUENCE [LARGE SCALE GENOMIC DNA]</scope>
    <source>
        <strain evidence="14 15">R-67176</strain>
    </source>
</reference>
<comment type="function">
    <text evidence="12">Cell wall formation. Adds enolpyruvyl to UDP-N-acetylglucosamine.</text>
</comment>
<gene>
    <name evidence="12" type="primary">murA</name>
    <name evidence="14" type="ORF">AUC70_00165</name>
</gene>
<dbReference type="SUPFAM" id="SSF55205">
    <property type="entry name" value="EPT/RTPC-like"/>
    <property type="match status" value="1"/>
</dbReference>
<dbReference type="HAMAP" id="MF_00111">
    <property type="entry name" value="MurA"/>
    <property type="match status" value="1"/>
</dbReference>
<dbReference type="CDD" id="cd01555">
    <property type="entry name" value="UdpNAET"/>
    <property type="match status" value="1"/>
</dbReference>
<proteinExistence type="inferred from homology"/>
<dbReference type="PANTHER" id="PTHR43783">
    <property type="entry name" value="UDP-N-ACETYLGLUCOSAMINE 1-CARBOXYVINYLTRANSFERASE"/>
    <property type="match status" value="1"/>
</dbReference>
<name>A0A1E3VVC6_9HYPH</name>
<feature type="binding site" evidence="12">
    <location>
        <begin position="22"/>
        <end position="23"/>
    </location>
    <ligand>
        <name>phosphoenolpyruvate</name>
        <dbReference type="ChEBI" id="CHEBI:58702"/>
    </ligand>
</feature>
<feature type="binding site" evidence="12">
    <location>
        <position position="337"/>
    </location>
    <ligand>
        <name>UDP-N-acetyl-alpha-D-glucosamine</name>
        <dbReference type="ChEBI" id="CHEBI:57705"/>
    </ligand>
</feature>
<feature type="binding site" evidence="12">
    <location>
        <position position="102"/>
    </location>
    <ligand>
        <name>UDP-N-acetyl-alpha-D-glucosamine</name>
        <dbReference type="ChEBI" id="CHEBI:57705"/>
    </ligand>
</feature>
<evidence type="ECO:0000256" key="7">
    <source>
        <dbReference type="ARBA" id="ARBA00022984"/>
    </source>
</evidence>
<evidence type="ECO:0000256" key="10">
    <source>
        <dbReference type="ARBA" id="ARBA00038367"/>
    </source>
</evidence>
<evidence type="ECO:0000256" key="8">
    <source>
        <dbReference type="ARBA" id="ARBA00023306"/>
    </source>
</evidence>
<evidence type="ECO:0000256" key="9">
    <source>
        <dbReference type="ARBA" id="ARBA00023316"/>
    </source>
</evidence>
<evidence type="ECO:0000259" key="13">
    <source>
        <dbReference type="Pfam" id="PF00275"/>
    </source>
</evidence>
<dbReference type="RefSeq" id="WP_069443039.1">
    <property type="nucleotide sequence ID" value="NZ_LPWE01000001.1"/>
</dbReference>
<dbReference type="GO" id="GO:0019277">
    <property type="term" value="P:UDP-N-acetylgalactosamine biosynthetic process"/>
    <property type="evidence" value="ECO:0007669"/>
    <property type="project" value="InterPro"/>
</dbReference>
<feature type="modified residue" description="2-(S-cysteinyl)pyruvic acid O-phosphothioketal" evidence="12">
    <location>
        <position position="126"/>
    </location>
</feature>
<dbReference type="InterPro" id="IPR005750">
    <property type="entry name" value="UDP_GlcNAc_COvinyl_MurA"/>
</dbReference>
<dbReference type="AlphaFoldDB" id="A0A1E3VVC6"/>
<keyword evidence="4 12" id="KW-0132">Cell division</keyword>
<dbReference type="EC" id="2.5.1.7" evidence="12"/>
<dbReference type="NCBIfam" id="NF006873">
    <property type="entry name" value="PRK09369.1"/>
    <property type="match status" value="1"/>
</dbReference>
<keyword evidence="6 12" id="KW-0133">Cell shape</keyword>
<evidence type="ECO:0000256" key="11">
    <source>
        <dbReference type="ARBA" id="ARBA00047527"/>
    </source>
</evidence>
<keyword evidence="5 12" id="KW-0808">Transferase</keyword>
<dbReference type="InterPro" id="IPR036968">
    <property type="entry name" value="Enolpyruvate_Tfrase_sf"/>
</dbReference>
<feature type="domain" description="Enolpyruvate transferase" evidence="13">
    <location>
        <begin position="8"/>
        <end position="416"/>
    </location>
</feature>
<dbReference type="GO" id="GO:0051301">
    <property type="term" value="P:cell division"/>
    <property type="evidence" value="ECO:0007669"/>
    <property type="project" value="UniProtKB-KW"/>
</dbReference>
<evidence type="ECO:0000256" key="4">
    <source>
        <dbReference type="ARBA" id="ARBA00022618"/>
    </source>
</evidence>
<comment type="similarity">
    <text evidence="10 12">Belongs to the EPSP synthase family. MurA subfamily.</text>
</comment>
<dbReference type="GO" id="GO:0005737">
    <property type="term" value="C:cytoplasm"/>
    <property type="evidence" value="ECO:0007669"/>
    <property type="project" value="UniProtKB-SubCell"/>
</dbReference>
<feature type="binding site" evidence="12">
    <location>
        <begin position="171"/>
        <end position="174"/>
    </location>
    <ligand>
        <name>UDP-N-acetyl-alpha-D-glucosamine</name>
        <dbReference type="ChEBI" id="CHEBI:57705"/>
    </ligand>
</feature>
<evidence type="ECO:0000313" key="15">
    <source>
        <dbReference type="Proteomes" id="UP000094172"/>
    </source>
</evidence>
<evidence type="ECO:0000313" key="14">
    <source>
        <dbReference type="EMBL" id="ODR97483.1"/>
    </source>
</evidence>
<keyword evidence="8 12" id="KW-0131">Cell cycle</keyword>
<comment type="pathway">
    <text evidence="2 12">Cell wall biogenesis; peptidoglycan biosynthesis.</text>
</comment>
<dbReference type="STRING" id="1774970.AUC70_00165"/>
<comment type="subcellular location">
    <subcellularLocation>
        <location evidence="1 12">Cytoplasm</location>
    </subcellularLocation>
</comment>
<dbReference type="InterPro" id="IPR050068">
    <property type="entry name" value="MurA_subfamily"/>
</dbReference>
<keyword evidence="15" id="KW-1185">Reference proteome</keyword>
<dbReference type="UniPathway" id="UPA00219"/>
<keyword evidence="12" id="KW-0670">Pyruvate</keyword>
<dbReference type="InterPro" id="IPR001986">
    <property type="entry name" value="Enolpyruvate_Tfrase_dom"/>
</dbReference>